<evidence type="ECO:0000256" key="1">
    <source>
        <dbReference type="SAM" id="Phobius"/>
    </source>
</evidence>
<keyword evidence="1" id="KW-1133">Transmembrane helix</keyword>
<gene>
    <name evidence="2" type="ORF">NMS_2116</name>
</gene>
<reference evidence="2 3" key="1">
    <citation type="journal article" date="2014" name="Proc. Natl. Acad. Sci. U.S.A.">
        <title>Functional characterization of flavobacteria rhodopsins reveals a unique class of light-driven chloride pump in bacteria.</title>
        <authorList>
            <person name="Yoshizawa S."/>
            <person name="Kumagai Y."/>
            <person name="Kim H."/>
            <person name="Ogura Y."/>
            <person name="Hayashi T."/>
            <person name="Iwasaki W."/>
            <person name="DeLong E.F."/>
            <person name="Kogure K."/>
        </authorList>
    </citation>
    <scope>NUCLEOTIDE SEQUENCE [LARGE SCALE GENOMIC DNA]</scope>
    <source>
        <strain evidence="2 3">S1-08</strain>
    </source>
</reference>
<dbReference type="KEGG" id="nmf:NMS_2116"/>
<keyword evidence="1" id="KW-0812">Transmembrane</keyword>
<dbReference type="OrthoDB" id="1453325at2"/>
<dbReference type="RefSeq" id="WP_041496605.1">
    <property type="nucleotide sequence ID" value="NZ_AP014548.1"/>
</dbReference>
<accession>W8VSB7</accession>
<proteinExistence type="predicted"/>
<name>W8VSB7_9FLAO</name>
<sequence>MPVKYLSIKAGTLGGAIAAVLPSFDTDDLITSVVMAVIGAVISFLVSLLLKIYLKDRITSRLLRGRNKSLSRKRKNN</sequence>
<dbReference type="STRING" id="1454201.NMS_2116"/>
<dbReference type="EMBL" id="AP014548">
    <property type="protein sequence ID" value="BAO56125.1"/>
    <property type="molecule type" value="Genomic_DNA"/>
</dbReference>
<organism evidence="2 3">
    <name type="scientific">Nonlabens marinus S1-08</name>
    <dbReference type="NCBI Taxonomy" id="1454201"/>
    <lineage>
        <taxon>Bacteria</taxon>
        <taxon>Pseudomonadati</taxon>
        <taxon>Bacteroidota</taxon>
        <taxon>Flavobacteriia</taxon>
        <taxon>Flavobacteriales</taxon>
        <taxon>Flavobacteriaceae</taxon>
        <taxon>Nonlabens</taxon>
    </lineage>
</organism>
<evidence type="ECO:0000313" key="2">
    <source>
        <dbReference type="EMBL" id="BAO56125.1"/>
    </source>
</evidence>
<keyword evidence="1" id="KW-0472">Membrane</keyword>
<dbReference type="HOGENOM" id="CLU_2634556_0_0_10"/>
<keyword evidence="3" id="KW-1185">Reference proteome</keyword>
<dbReference type="Proteomes" id="UP000031760">
    <property type="component" value="Chromosome"/>
</dbReference>
<feature type="transmembrane region" description="Helical" evidence="1">
    <location>
        <begin position="29"/>
        <end position="54"/>
    </location>
</feature>
<evidence type="ECO:0000313" key="3">
    <source>
        <dbReference type="Proteomes" id="UP000031760"/>
    </source>
</evidence>
<protein>
    <submittedName>
        <fullName evidence="2">Uncharacterized protein</fullName>
    </submittedName>
</protein>
<dbReference type="AlphaFoldDB" id="W8VSB7"/>